<dbReference type="Proteomes" id="UP001139354">
    <property type="component" value="Unassembled WGS sequence"/>
</dbReference>
<evidence type="ECO:0000256" key="7">
    <source>
        <dbReference type="RuleBase" id="RU363032"/>
    </source>
</evidence>
<evidence type="ECO:0000256" key="6">
    <source>
        <dbReference type="ARBA" id="ARBA00023136"/>
    </source>
</evidence>
<name>A0A9X1LWP7_9MICO</name>
<evidence type="ECO:0000313" key="9">
    <source>
        <dbReference type="EMBL" id="MCC2033257.1"/>
    </source>
</evidence>
<comment type="subcellular location">
    <subcellularLocation>
        <location evidence="1 7">Cell membrane</location>
        <topology evidence="1 7">Multi-pass membrane protein</topology>
    </subcellularLocation>
</comment>
<dbReference type="PANTHER" id="PTHR43163:SF3">
    <property type="entry name" value="PEPTIDE ABC TRANSPORTER PERMEASE PROTEIN"/>
    <property type="match status" value="1"/>
</dbReference>
<evidence type="ECO:0000313" key="10">
    <source>
        <dbReference type="Proteomes" id="UP001139354"/>
    </source>
</evidence>
<sequence length="321" mass="34233">MKNLKWLASLKRIGRALLVIVLATFLVRMLMSLAPGSIAEGMLGENATPEAIAKFNEKWGLDAPPWQQYLTWLRGAVVGDLGESPLTGQSVMEAILERLPVTLELAFLGLGIALAVAIPFALICATWPGRGIDRALSSLSSVFLAVPAFIAGPVLIYVLAVQLRLFPVLGWNPLSEGLAANLQTAFIPALSIAFVEIAAFHRLLRADLISTLSEDYIAAARAKGMGGVYVMLRHALRPSSFSLVTVLGITLGALAGGTVVVETLFGLPGLGQLIVQSIMTRDVTMVMGAVTFAAVMYVGINTMVDVSYSFLDPRVRRRAAA</sequence>
<dbReference type="PANTHER" id="PTHR43163">
    <property type="entry name" value="DIPEPTIDE TRANSPORT SYSTEM PERMEASE PROTEIN DPPB-RELATED"/>
    <property type="match status" value="1"/>
</dbReference>
<dbReference type="EMBL" id="JAGTTN010000004">
    <property type="protein sequence ID" value="MCC2033257.1"/>
    <property type="molecule type" value="Genomic_DNA"/>
</dbReference>
<evidence type="ECO:0000256" key="1">
    <source>
        <dbReference type="ARBA" id="ARBA00004651"/>
    </source>
</evidence>
<keyword evidence="6 7" id="KW-0472">Membrane</keyword>
<keyword evidence="5 7" id="KW-1133">Transmembrane helix</keyword>
<evidence type="ECO:0000256" key="2">
    <source>
        <dbReference type="ARBA" id="ARBA00022448"/>
    </source>
</evidence>
<evidence type="ECO:0000256" key="5">
    <source>
        <dbReference type="ARBA" id="ARBA00022989"/>
    </source>
</evidence>
<dbReference type="InterPro" id="IPR000515">
    <property type="entry name" value="MetI-like"/>
</dbReference>
<dbReference type="AlphaFoldDB" id="A0A9X1LWP7"/>
<dbReference type="Pfam" id="PF00528">
    <property type="entry name" value="BPD_transp_1"/>
    <property type="match status" value="1"/>
</dbReference>
<keyword evidence="2 7" id="KW-0813">Transport</keyword>
<feature type="transmembrane region" description="Helical" evidence="7">
    <location>
        <begin position="105"/>
        <end position="127"/>
    </location>
</feature>
<feature type="transmembrane region" description="Helical" evidence="7">
    <location>
        <begin position="241"/>
        <end position="265"/>
    </location>
</feature>
<dbReference type="Pfam" id="PF19300">
    <property type="entry name" value="BPD_transp_1_N"/>
    <property type="match status" value="1"/>
</dbReference>
<protein>
    <submittedName>
        <fullName evidence="9">ABC transporter permease</fullName>
    </submittedName>
</protein>
<organism evidence="9 10">
    <name type="scientific">Microbacterium allomyrinae</name>
    <dbReference type="NCBI Taxonomy" id="2830666"/>
    <lineage>
        <taxon>Bacteria</taxon>
        <taxon>Bacillati</taxon>
        <taxon>Actinomycetota</taxon>
        <taxon>Actinomycetes</taxon>
        <taxon>Micrococcales</taxon>
        <taxon>Microbacteriaceae</taxon>
        <taxon>Microbacterium</taxon>
    </lineage>
</organism>
<feature type="transmembrane region" description="Helical" evidence="7">
    <location>
        <begin position="285"/>
        <end position="308"/>
    </location>
</feature>
<dbReference type="SUPFAM" id="SSF161098">
    <property type="entry name" value="MetI-like"/>
    <property type="match status" value="1"/>
</dbReference>
<dbReference type="RefSeq" id="WP_229385221.1">
    <property type="nucleotide sequence ID" value="NZ_JAGTTN010000004.1"/>
</dbReference>
<dbReference type="GO" id="GO:0005886">
    <property type="term" value="C:plasma membrane"/>
    <property type="evidence" value="ECO:0007669"/>
    <property type="project" value="UniProtKB-SubCell"/>
</dbReference>
<comment type="caution">
    <text evidence="9">The sequence shown here is derived from an EMBL/GenBank/DDBJ whole genome shotgun (WGS) entry which is preliminary data.</text>
</comment>
<evidence type="ECO:0000256" key="3">
    <source>
        <dbReference type="ARBA" id="ARBA00022475"/>
    </source>
</evidence>
<keyword evidence="10" id="KW-1185">Reference proteome</keyword>
<comment type="similarity">
    <text evidence="7">Belongs to the binding-protein-dependent transport system permease family.</text>
</comment>
<feature type="transmembrane region" description="Helical" evidence="7">
    <location>
        <begin position="180"/>
        <end position="200"/>
    </location>
</feature>
<dbReference type="InterPro" id="IPR045621">
    <property type="entry name" value="BPD_transp_1_N"/>
</dbReference>
<proteinExistence type="inferred from homology"/>
<dbReference type="GO" id="GO:0055085">
    <property type="term" value="P:transmembrane transport"/>
    <property type="evidence" value="ECO:0007669"/>
    <property type="project" value="InterPro"/>
</dbReference>
<dbReference type="PROSITE" id="PS50928">
    <property type="entry name" value="ABC_TM1"/>
    <property type="match status" value="1"/>
</dbReference>
<accession>A0A9X1LWP7</accession>
<keyword evidence="4 7" id="KW-0812">Transmembrane</keyword>
<reference evidence="9" key="1">
    <citation type="submission" date="2021-04" db="EMBL/GenBank/DDBJ databases">
        <title>Microbacterium tenobrionis sp. nov. and Microbacterium allomyrinae sp. nov., isolated from larvae of Tenobrio molitor and Allomyrina dichotoma, respectively.</title>
        <authorList>
            <person name="Lee S.D."/>
        </authorList>
    </citation>
    <scope>NUCLEOTIDE SEQUENCE</scope>
    <source>
        <strain evidence="9">BWT-G7</strain>
    </source>
</reference>
<keyword evidence="3" id="KW-1003">Cell membrane</keyword>
<evidence type="ECO:0000259" key="8">
    <source>
        <dbReference type="PROSITE" id="PS50928"/>
    </source>
</evidence>
<dbReference type="CDD" id="cd06261">
    <property type="entry name" value="TM_PBP2"/>
    <property type="match status" value="1"/>
</dbReference>
<gene>
    <name evidence="9" type="ORF">KEC57_13805</name>
</gene>
<feature type="domain" description="ABC transmembrane type-1" evidence="8">
    <location>
        <begin position="99"/>
        <end position="308"/>
    </location>
</feature>
<dbReference type="Gene3D" id="1.10.3720.10">
    <property type="entry name" value="MetI-like"/>
    <property type="match status" value="1"/>
</dbReference>
<feature type="transmembrane region" description="Helical" evidence="7">
    <location>
        <begin position="139"/>
        <end position="160"/>
    </location>
</feature>
<dbReference type="InterPro" id="IPR035906">
    <property type="entry name" value="MetI-like_sf"/>
</dbReference>
<evidence type="ECO:0000256" key="4">
    <source>
        <dbReference type="ARBA" id="ARBA00022692"/>
    </source>
</evidence>